<accession>A0A2H6KCL7</accession>
<dbReference type="RefSeq" id="XP_028866981.1">
    <property type="nucleotide sequence ID" value="XM_029011148.1"/>
</dbReference>
<dbReference type="VEuPathDB" id="PiroplasmaDB:BOVATA_022310"/>
<name>A0A2H6KCL7_9APIC</name>
<reference evidence="2 3" key="1">
    <citation type="journal article" date="2017" name="BMC Genomics">
        <title>Whole-genome assembly of Babesia ovata and comparative genomics between closely related pathogens.</title>
        <authorList>
            <person name="Yamagishi J."/>
            <person name="Asada M."/>
            <person name="Hakimi H."/>
            <person name="Tanaka T.Q."/>
            <person name="Sugimoto C."/>
            <person name="Kawazu S."/>
        </authorList>
    </citation>
    <scope>NUCLEOTIDE SEQUENCE [LARGE SCALE GENOMIC DNA]</scope>
    <source>
        <strain evidence="2 3">Miyake</strain>
    </source>
</reference>
<dbReference type="EMBL" id="BDSA01000002">
    <property type="protein sequence ID" value="GBE60738.1"/>
    <property type="molecule type" value="Genomic_DNA"/>
</dbReference>
<organism evidence="2 3">
    <name type="scientific">Babesia ovata</name>
    <dbReference type="NCBI Taxonomy" id="189622"/>
    <lineage>
        <taxon>Eukaryota</taxon>
        <taxon>Sar</taxon>
        <taxon>Alveolata</taxon>
        <taxon>Apicomplexa</taxon>
        <taxon>Aconoidasida</taxon>
        <taxon>Piroplasmida</taxon>
        <taxon>Babesiidae</taxon>
        <taxon>Babesia</taxon>
    </lineage>
</organism>
<dbReference type="Proteomes" id="UP000236319">
    <property type="component" value="Unassembled WGS sequence"/>
</dbReference>
<protein>
    <submittedName>
        <fullName evidence="2">Uncharacterized protein</fullName>
    </submittedName>
</protein>
<proteinExistence type="predicted"/>
<evidence type="ECO:0000256" key="1">
    <source>
        <dbReference type="SAM" id="MobiDB-lite"/>
    </source>
</evidence>
<evidence type="ECO:0000313" key="3">
    <source>
        <dbReference type="Proteomes" id="UP000236319"/>
    </source>
</evidence>
<keyword evidence="3" id="KW-1185">Reference proteome</keyword>
<dbReference type="GeneID" id="39874508"/>
<gene>
    <name evidence="2" type="ORF">BOVATA_022310</name>
</gene>
<sequence length="1246" mass="139761">MHKSNKARRPKRKDGSKDVASTAADSWSQSAEAELRNDDATECAAIPYELVEFKLRAASKVVLLYGRTGKWAALARKAELVDDRTLRNILSLKLPKYEHRGLEMACLMLKVVKERTTREEYGNYADDDTVSDVSVETFAAIEPEEMMYQQWRPGVAEIVALCAIWAIEVARGSNLAIMAYRVLILMSNFHCNKYIRRYVATLFDDDTPVIDIELMHKLTLLQHVCMTPDSNLDKDKLLRICFATAKRDDSNIYVDDVVTRILSQIWSTHKCRLEDLPSRCRYRLMGQLLYRGLEQEKIAPALVKAAVSGPYHERKLALAALKETYDKVDTNIVTEAANEVLQTPDSVDLGILGLAAVFLEDQRAAFSYLQELCKQIANKVGMADGSIEEMCADAKNSVIHLVTDGGAIPEATRRHVRKTGKHFFTVRDLLNAISATFSRIWMIVTEKSAKEKIPQESPMGTTVDTIALIAICLATLRQELVPYVMDMIDMVMHLTGTPKKTLRFCTRTLKRCKKPGEFWDKLTVVTSQLVRTMMQPVIVEAYTPIMEERCVLAPFVKEIADAMHAVVDTAGQSLVRYSCATSVSETVAQLAAYLSVITPSQYSAKVARRICNTLETVLEHLLQPIRRKKGDENRADRVELEDILHYRGDAFEYIAQGFETICCVTVPKLEMIGMMLSLVWHPDIAKRVFRGFETLVLTMPIGADVRKGLLMYCFRREVHTDWDVETLDTLHAFIFGLFAISIRNNKRKNALQDKLKVTCRNGINWKARRKLAGPWRHGVVRLDRGNNIAYFLEKFMKLVEVEAKNTPVAIRQPIRLLDENLGMIATRPVSRESLAAVPWVGVSRITTLIEEVHRRGPNDAKTWSQLLKRFDVILNSFGHKHLARVLVTLAKVGNCPDDLLRKIRNQALSQLQQCDLLSCCGILYGMKRLGACDTELLQRFRKQVVDTVSTAQAPYPVVMLIHTFADSGDKDTTLVLLKEVVKRADQLSPKALAMVLVAATANYGQCKEVEAAMLQLLLTAAGRMGEMDLRSLTQLYSSIAKSGFAIREHILDAIADEIVPHVERLTPQQAVLVLSGAARAKHAHPQLAAAVVNALERKTIDSDPQLMVFLLSAIVKLNLQHSSLATQLQRALGKTELRPTEFANLVYLVGKWRLPQPSMKWLSSQLDRLLQSSQDMISLRDAALIAYGFAASGEMDGLAKAVGIAEDIAVQSQEQHDQRTLAMINHAAQKLRLQFPDLSTNSRSPE</sequence>
<feature type="region of interest" description="Disordered" evidence="1">
    <location>
        <begin position="1"/>
        <end position="33"/>
    </location>
</feature>
<evidence type="ECO:0000313" key="2">
    <source>
        <dbReference type="EMBL" id="GBE60738.1"/>
    </source>
</evidence>
<dbReference type="AlphaFoldDB" id="A0A2H6KCL7"/>
<dbReference type="OrthoDB" id="361925at2759"/>
<feature type="compositionally biased region" description="Basic residues" evidence="1">
    <location>
        <begin position="1"/>
        <end position="14"/>
    </location>
</feature>
<comment type="caution">
    <text evidence="2">The sequence shown here is derived from an EMBL/GenBank/DDBJ whole genome shotgun (WGS) entry which is preliminary data.</text>
</comment>